<evidence type="ECO:0008006" key="3">
    <source>
        <dbReference type="Google" id="ProtNLM"/>
    </source>
</evidence>
<proteinExistence type="predicted"/>
<evidence type="ECO:0000313" key="2">
    <source>
        <dbReference type="Proteomes" id="UP000069015"/>
    </source>
</evidence>
<dbReference type="SUPFAM" id="SSF53850">
    <property type="entry name" value="Periplasmic binding protein-like II"/>
    <property type="match status" value="1"/>
</dbReference>
<reference evidence="1 2" key="1">
    <citation type="submission" date="2015-12" db="EMBL/GenBank/DDBJ databases">
        <title>Complete genome sequence of Pseudoalteromonas rubra SCSIO 6842, harboring a conjugative plasmid.</title>
        <authorList>
            <person name="Li B."/>
            <person name="Wang X."/>
        </authorList>
    </citation>
    <scope>NUCLEOTIDE SEQUENCE [LARGE SCALE GENOMIC DNA]</scope>
    <source>
        <strain evidence="1 2">SCSIO 6842</strain>
    </source>
</reference>
<name>A0A0U3IBT5_9GAMM</name>
<evidence type="ECO:0000313" key="1">
    <source>
        <dbReference type="EMBL" id="ALU44583.1"/>
    </source>
</evidence>
<dbReference type="KEGG" id="prr:AT705_17565"/>
<dbReference type="EMBL" id="CP013611">
    <property type="protein sequence ID" value="ALU44583.1"/>
    <property type="molecule type" value="Genomic_DNA"/>
</dbReference>
<accession>A0A0U3IBT5</accession>
<dbReference type="Proteomes" id="UP000069015">
    <property type="component" value="Chromosome 1"/>
</dbReference>
<gene>
    <name evidence="1" type="ORF">AT705_17565</name>
</gene>
<protein>
    <recommendedName>
        <fullName evidence="3">Solute-binding protein family 3/N-terminal domain-containing protein</fullName>
    </recommendedName>
</protein>
<organism evidence="1 2">
    <name type="scientific">Pseudoalteromonas rubra</name>
    <dbReference type="NCBI Taxonomy" id="43658"/>
    <lineage>
        <taxon>Bacteria</taxon>
        <taxon>Pseudomonadati</taxon>
        <taxon>Pseudomonadota</taxon>
        <taxon>Gammaproteobacteria</taxon>
        <taxon>Alteromonadales</taxon>
        <taxon>Pseudoalteromonadaceae</taxon>
        <taxon>Pseudoalteromonas</taxon>
    </lineage>
</organism>
<dbReference type="AlphaFoldDB" id="A0A0U3IBT5"/>
<sequence>MLEYPPHVSFLQKQATGSMPRYLKSMYRDDFSKVEFILLPNKRGLRELSRGHIDILFPYLEQGDQLPVAGKAIFNVVPGLCFKKDKYIPFLSAPGVLDGLVIGVPTNLPLVPTFDRSSVTLEVIQGNDALNRGIQLLLKGRLDGFYHPSPVNVYHHSNPLSKSIACSLFYGFSSPVSLGMSPLLSSEVKQKITEAYTKQLNKQLYEFFMLDEVTKAN</sequence>